<evidence type="ECO:0000256" key="4">
    <source>
        <dbReference type="ARBA" id="ARBA00023136"/>
    </source>
</evidence>
<organism evidence="7 8">
    <name type="scientific">Jaminaea rosea</name>
    <dbReference type="NCBI Taxonomy" id="1569628"/>
    <lineage>
        <taxon>Eukaryota</taxon>
        <taxon>Fungi</taxon>
        <taxon>Dikarya</taxon>
        <taxon>Basidiomycota</taxon>
        <taxon>Ustilaginomycotina</taxon>
        <taxon>Exobasidiomycetes</taxon>
        <taxon>Microstromatales</taxon>
        <taxon>Microstromatales incertae sedis</taxon>
        <taxon>Jaminaea</taxon>
    </lineage>
</organism>
<dbReference type="PROSITE" id="PS50188">
    <property type="entry name" value="B302_SPRY"/>
    <property type="match status" value="1"/>
</dbReference>
<evidence type="ECO:0000313" key="7">
    <source>
        <dbReference type="EMBL" id="PWN27846.1"/>
    </source>
</evidence>
<feature type="non-terminal residue" evidence="7">
    <location>
        <position position="1"/>
    </location>
</feature>
<feature type="domain" description="B30.2/SPRY" evidence="6">
    <location>
        <begin position="92"/>
        <end position="285"/>
    </location>
</feature>
<dbReference type="InterPro" id="IPR003877">
    <property type="entry name" value="SPRY_dom"/>
</dbReference>
<gene>
    <name evidence="7" type="ORF">BDZ90DRAFT_213841</name>
</gene>
<evidence type="ECO:0000256" key="2">
    <source>
        <dbReference type="ARBA" id="ARBA00022692"/>
    </source>
</evidence>
<dbReference type="InterPro" id="IPR035780">
    <property type="entry name" value="SPRY_Ssh4-like"/>
</dbReference>
<dbReference type="SUPFAM" id="SSF49899">
    <property type="entry name" value="Concanavalin A-like lectins/glucanases"/>
    <property type="match status" value="1"/>
</dbReference>
<sequence length="331" mass="35840">NVLAVLVPLLVLLSTLLLLLLLFLIMLIIVRRRARIALASGDGPLDIGREEELEGAGGLEGVEERWLSTQDEATRSGYARAKDWLLSHPPGSVASEITISQFLSIQEKGVSAWSFEPDYESNSSCFVEARTEITFVADGEGMSPREGGGCSVQSNLPLPKVNDVYYWEAKMFSKPASTNISLGLATKPYPSFRLPGWSKHSVGFFSQDGFKCHNYPFAAQSYGPSYVQGDVIGVGYRPRTGTVFYTRNGKKLEDAFIGLQRYNVFPTIGADGPAEVHVNLGQAGFVFIEANVKKWGLAPMTGTLAPPPAYGQERGSILIEAAGPSARAEGN</sequence>
<keyword evidence="4 5" id="KW-0472">Membrane</keyword>
<protein>
    <submittedName>
        <fullName evidence="7">SPRY-domain-containing protein</fullName>
    </submittedName>
</protein>
<keyword evidence="8" id="KW-1185">Reference proteome</keyword>
<dbReference type="STRING" id="1569628.A0A316URC6"/>
<keyword evidence="2 5" id="KW-0812">Transmembrane</keyword>
<accession>A0A316URC6</accession>
<evidence type="ECO:0000259" key="6">
    <source>
        <dbReference type="PROSITE" id="PS50188"/>
    </source>
</evidence>
<comment type="subcellular location">
    <subcellularLocation>
        <location evidence="1">Membrane</location>
        <topology evidence="1">Single-pass membrane protein</topology>
    </subcellularLocation>
</comment>
<dbReference type="OrthoDB" id="258495at2759"/>
<name>A0A316URC6_9BASI</name>
<dbReference type="AlphaFoldDB" id="A0A316URC6"/>
<dbReference type="Gene3D" id="2.60.120.920">
    <property type="match status" value="1"/>
</dbReference>
<dbReference type="GeneID" id="37026003"/>
<evidence type="ECO:0000256" key="5">
    <source>
        <dbReference type="SAM" id="Phobius"/>
    </source>
</evidence>
<dbReference type="InterPro" id="IPR050618">
    <property type="entry name" value="Ubq-SigPath_Reg"/>
</dbReference>
<dbReference type="EMBL" id="KZ819667">
    <property type="protein sequence ID" value="PWN27846.1"/>
    <property type="molecule type" value="Genomic_DNA"/>
</dbReference>
<dbReference type="InterPro" id="IPR013320">
    <property type="entry name" value="ConA-like_dom_sf"/>
</dbReference>
<reference evidence="7 8" key="1">
    <citation type="journal article" date="2018" name="Mol. Biol. Evol.">
        <title>Broad Genomic Sampling Reveals a Smut Pathogenic Ancestry of the Fungal Clade Ustilaginomycotina.</title>
        <authorList>
            <person name="Kijpornyongpan T."/>
            <person name="Mondo S.J."/>
            <person name="Barry K."/>
            <person name="Sandor L."/>
            <person name="Lee J."/>
            <person name="Lipzen A."/>
            <person name="Pangilinan J."/>
            <person name="LaButti K."/>
            <person name="Hainaut M."/>
            <person name="Henrissat B."/>
            <person name="Grigoriev I.V."/>
            <person name="Spatafora J.W."/>
            <person name="Aime M.C."/>
        </authorList>
    </citation>
    <scope>NUCLEOTIDE SEQUENCE [LARGE SCALE GENOMIC DNA]</scope>
    <source>
        <strain evidence="7 8">MCA 5214</strain>
    </source>
</reference>
<dbReference type="GO" id="GO:0016020">
    <property type="term" value="C:membrane"/>
    <property type="evidence" value="ECO:0007669"/>
    <property type="project" value="UniProtKB-SubCell"/>
</dbReference>
<dbReference type="RefSeq" id="XP_025362458.1">
    <property type="nucleotide sequence ID" value="XM_025504180.1"/>
</dbReference>
<feature type="non-terminal residue" evidence="7">
    <location>
        <position position="331"/>
    </location>
</feature>
<evidence type="ECO:0000313" key="8">
    <source>
        <dbReference type="Proteomes" id="UP000245884"/>
    </source>
</evidence>
<evidence type="ECO:0000256" key="1">
    <source>
        <dbReference type="ARBA" id="ARBA00004167"/>
    </source>
</evidence>
<dbReference type="Pfam" id="PF00622">
    <property type="entry name" value="SPRY"/>
    <property type="match status" value="1"/>
</dbReference>
<dbReference type="InterPro" id="IPR001870">
    <property type="entry name" value="B30.2/SPRY"/>
</dbReference>
<dbReference type="SMART" id="SM00449">
    <property type="entry name" value="SPRY"/>
    <property type="match status" value="1"/>
</dbReference>
<dbReference type="InterPro" id="IPR043136">
    <property type="entry name" value="B30.2/SPRY_sf"/>
</dbReference>
<dbReference type="PANTHER" id="PTHR12864">
    <property type="entry name" value="RAN BINDING PROTEIN 9-RELATED"/>
    <property type="match status" value="1"/>
</dbReference>
<feature type="transmembrane region" description="Helical" evidence="5">
    <location>
        <begin position="6"/>
        <end position="30"/>
    </location>
</feature>
<evidence type="ECO:0000256" key="3">
    <source>
        <dbReference type="ARBA" id="ARBA00022989"/>
    </source>
</evidence>
<dbReference type="CDD" id="cd12910">
    <property type="entry name" value="SPRY_SSH4_like"/>
    <property type="match status" value="1"/>
</dbReference>
<dbReference type="Proteomes" id="UP000245884">
    <property type="component" value="Unassembled WGS sequence"/>
</dbReference>
<keyword evidence="3 5" id="KW-1133">Transmembrane helix</keyword>
<proteinExistence type="predicted"/>